<evidence type="ECO:0000313" key="3">
    <source>
        <dbReference type="EnsemblPlants" id="HORVU.MOREX.r3.2HG0096420.1"/>
    </source>
</evidence>
<dbReference type="Proteomes" id="UP000011116">
    <property type="component" value="Chromosome 2H"/>
</dbReference>
<dbReference type="PANTHER" id="PTHR35992:SF6">
    <property type="entry name" value="RING-TYPE E3 UBIQUITIN TRANSFERASE"/>
    <property type="match status" value="1"/>
</dbReference>
<feature type="region of interest" description="Disordered" evidence="2">
    <location>
        <begin position="236"/>
        <end position="277"/>
    </location>
</feature>
<reference evidence="3" key="3">
    <citation type="submission" date="2022-01" db="UniProtKB">
        <authorList>
            <consortium name="EnsemblPlants"/>
        </authorList>
    </citation>
    <scope>IDENTIFICATION</scope>
    <source>
        <strain evidence="3">subsp. vulgare</strain>
    </source>
</reference>
<feature type="compositionally biased region" description="Basic and acidic residues" evidence="2">
    <location>
        <begin position="241"/>
        <end position="268"/>
    </location>
</feature>
<organism evidence="3 4">
    <name type="scientific">Hordeum vulgare subsp. vulgare</name>
    <name type="common">Domesticated barley</name>
    <dbReference type="NCBI Taxonomy" id="112509"/>
    <lineage>
        <taxon>Eukaryota</taxon>
        <taxon>Viridiplantae</taxon>
        <taxon>Streptophyta</taxon>
        <taxon>Embryophyta</taxon>
        <taxon>Tracheophyta</taxon>
        <taxon>Spermatophyta</taxon>
        <taxon>Magnoliopsida</taxon>
        <taxon>Liliopsida</taxon>
        <taxon>Poales</taxon>
        <taxon>Poaceae</taxon>
        <taxon>BOP clade</taxon>
        <taxon>Pooideae</taxon>
        <taxon>Triticodae</taxon>
        <taxon>Triticeae</taxon>
        <taxon>Hordeinae</taxon>
        <taxon>Hordeum</taxon>
    </lineage>
</organism>
<proteinExistence type="predicted"/>
<name>A0A8I6X074_HORVV</name>
<dbReference type="AlphaFoldDB" id="A0A8I6X074"/>
<keyword evidence="1" id="KW-0175">Coiled coil</keyword>
<evidence type="ECO:0000256" key="2">
    <source>
        <dbReference type="SAM" id="MobiDB-lite"/>
    </source>
</evidence>
<dbReference type="Gramene" id="HORVU.MOREX.r3.2HG0096420.1">
    <property type="protein sequence ID" value="HORVU.MOREX.r3.2HG0096420.1"/>
    <property type="gene ID" value="HORVU.MOREX.r3.2HG0096420"/>
</dbReference>
<feature type="region of interest" description="Disordered" evidence="2">
    <location>
        <begin position="290"/>
        <end position="358"/>
    </location>
</feature>
<protein>
    <submittedName>
        <fullName evidence="3">Uncharacterized protein</fullName>
    </submittedName>
</protein>
<evidence type="ECO:0000313" key="4">
    <source>
        <dbReference type="Proteomes" id="UP000011116"/>
    </source>
</evidence>
<keyword evidence="4" id="KW-1185">Reference proteome</keyword>
<feature type="compositionally biased region" description="Basic and acidic residues" evidence="2">
    <location>
        <begin position="336"/>
        <end position="348"/>
    </location>
</feature>
<feature type="compositionally biased region" description="Polar residues" evidence="2">
    <location>
        <begin position="43"/>
        <end position="58"/>
    </location>
</feature>
<accession>A0A8I6X074</accession>
<dbReference type="PANTHER" id="PTHR35992">
    <property type="entry name" value="CYTOMATRIX PROTEIN-LIKE PROTEIN"/>
    <property type="match status" value="1"/>
</dbReference>
<reference evidence="3" key="2">
    <citation type="submission" date="2020-10" db="EMBL/GenBank/DDBJ databases">
        <authorList>
            <person name="Scholz U."/>
            <person name="Mascher M."/>
            <person name="Fiebig A."/>
        </authorList>
    </citation>
    <scope>NUCLEOTIDE SEQUENCE [LARGE SCALE GENOMIC DNA]</scope>
    <source>
        <strain evidence="3">cv. Morex</strain>
    </source>
</reference>
<evidence type="ECO:0000256" key="1">
    <source>
        <dbReference type="SAM" id="Coils"/>
    </source>
</evidence>
<sequence length="358" mass="39670">MESPARGRPARKASGCARTAGRQRWCRGWRSSPPAARGWMPSTRCSTSAGRPATSTCSGASSRRMWEATCMGMAQQPSGDDRMFAELLKSENEDLKDFIQVLELENEELKIRVEEVEGGAGHCQNAAGHDHVAGDLEAVLRQLNQAHEALIAGKDKEISALIADKDLVREQFRTLERGYADLRSYSSKRAAQVTETKQEPEQLQVASQKSRLRARAKAVEAKMKLLPEDKRQEMTCMPEETDGRIGKCKDRQPETSEKCKKDTSETHTKNCSRGPALSGEEMKICSSKQMLAKDGQPQASLKRKCVTSLPNDNEQNANDEEKSNQVLEPLKKKRVPEKGGEEQDDSKVKLANGLPSSR</sequence>
<dbReference type="EnsemblPlants" id="HORVU.MOREX.r3.2HG0096420.1">
    <property type="protein sequence ID" value="HORVU.MOREX.r3.2HG0096420.1"/>
    <property type="gene ID" value="HORVU.MOREX.r3.2HG0096420"/>
</dbReference>
<feature type="region of interest" description="Disordered" evidence="2">
    <location>
        <begin position="1"/>
        <end position="58"/>
    </location>
</feature>
<feature type="coiled-coil region" evidence="1">
    <location>
        <begin position="85"/>
        <end position="119"/>
    </location>
</feature>
<dbReference type="SMR" id="A0A8I6X074"/>
<reference evidence="4" key="1">
    <citation type="journal article" date="2012" name="Nature">
        <title>A physical, genetic and functional sequence assembly of the barley genome.</title>
        <authorList>
            <consortium name="The International Barley Genome Sequencing Consortium"/>
            <person name="Mayer K.F."/>
            <person name="Waugh R."/>
            <person name="Brown J.W."/>
            <person name="Schulman A."/>
            <person name="Langridge P."/>
            <person name="Platzer M."/>
            <person name="Fincher G.B."/>
            <person name="Muehlbauer G.J."/>
            <person name="Sato K."/>
            <person name="Close T.J."/>
            <person name="Wise R.P."/>
            <person name="Stein N."/>
        </authorList>
    </citation>
    <scope>NUCLEOTIDE SEQUENCE [LARGE SCALE GENOMIC DNA]</scope>
    <source>
        <strain evidence="4">cv. Morex</strain>
    </source>
</reference>